<accession>A0A1M6UQ82</accession>
<reference evidence="2 3" key="1">
    <citation type="submission" date="2016-10" db="EMBL/GenBank/DDBJ databases">
        <authorList>
            <person name="de Groot N.N."/>
        </authorList>
    </citation>
    <scope>NUCLEOTIDE SEQUENCE [LARGE SCALE GENOMIC DNA]</scope>
    <source>
        <strain evidence="2 3">GAS522</strain>
    </source>
</reference>
<evidence type="ECO:0000313" key="3">
    <source>
        <dbReference type="Proteomes" id="UP000183208"/>
    </source>
</evidence>
<dbReference type="Pfam" id="PF03928">
    <property type="entry name" value="HbpS-like"/>
    <property type="match status" value="1"/>
</dbReference>
<gene>
    <name evidence="2" type="ORF">SAMN05444171_1614</name>
</gene>
<dbReference type="EMBL" id="FNTI01000001">
    <property type="protein sequence ID" value="SEC52128.1"/>
    <property type="molecule type" value="Genomic_DNA"/>
</dbReference>
<dbReference type="Proteomes" id="UP000183208">
    <property type="component" value="Unassembled WGS sequence"/>
</dbReference>
<feature type="region of interest" description="Disordered" evidence="1">
    <location>
        <begin position="54"/>
        <end position="75"/>
    </location>
</feature>
<dbReference type="PANTHER" id="PTHR34309">
    <property type="entry name" value="SLR1406 PROTEIN"/>
    <property type="match status" value="1"/>
</dbReference>
<name>A0A1M6UQ82_9BRAD</name>
<proteinExistence type="predicted"/>
<dbReference type="InterPro" id="IPR038084">
    <property type="entry name" value="PduO/GlcC-like_sf"/>
</dbReference>
<dbReference type="InterPro" id="IPR005624">
    <property type="entry name" value="PduO/GlcC-like"/>
</dbReference>
<dbReference type="SUPFAM" id="SSF143744">
    <property type="entry name" value="GlcG-like"/>
    <property type="match status" value="1"/>
</dbReference>
<dbReference type="RefSeq" id="WP_074817626.1">
    <property type="nucleotide sequence ID" value="NZ_FNTI01000001.1"/>
</dbReference>
<dbReference type="PANTHER" id="PTHR34309:SF10">
    <property type="entry name" value="SLR1406 PROTEIN"/>
    <property type="match status" value="1"/>
</dbReference>
<evidence type="ECO:0000313" key="2">
    <source>
        <dbReference type="EMBL" id="SEC52128.1"/>
    </source>
</evidence>
<protein>
    <submittedName>
        <fullName evidence="2">Glc operon protein GlcG</fullName>
    </submittedName>
</protein>
<dbReference type="Gene3D" id="3.30.450.150">
    <property type="entry name" value="Haem-degrading domain"/>
    <property type="match status" value="1"/>
</dbReference>
<organism evidence="2 3">
    <name type="scientific">Bradyrhizobium lablabi</name>
    <dbReference type="NCBI Taxonomy" id="722472"/>
    <lineage>
        <taxon>Bacteria</taxon>
        <taxon>Pseudomonadati</taxon>
        <taxon>Pseudomonadota</taxon>
        <taxon>Alphaproteobacteria</taxon>
        <taxon>Hyphomicrobiales</taxon>
        <taxon>Nitrobacteraceae</taxon>
        <taxon>Bradyrhizobium</taxon>
    </lineage>
</organism>
<dbReference type="InterPro" id="IPR052517">
    <property type="entry name" value="GlcG_carb_metab_protein"/>
</dbReference>
<evidence type="ECO:0000256" key="1">
    <source>
        <dbReference type="SAM" id="MobiDB-lite"/>
    </source>
</evidence>
<dbReference type="AlphaFoldDB" id="A0A1M6UQ82"/>
<sequence>MTVTLSEANQAISGALSRASALSARISVSVCDPSGHLIAHQRMDGAAVESSQGSIGKSIAAAQEGRPSEDLTEFHPFPRTGLVTAMGAPNIRRPGGLPIWRGGELQGAIGVSGASTNQADEDCARAGIVVLNIE</sequence>